<evidence type="ECO:0000256" key="2">
    <source>
        <dbReference type="ARBA" id="ARBA00023163"/>
    </source>
</evidence>
<evidence type="ECO:0000256" key="1">
    <source>
        <dbReference type="ARBA" id="ARBA00023015"/>
    </source>
</evidence>
<dbReference type="SMART" id="SM01012">
    <property type="entry name" value="ANTAR"/>
    <property type="match status" value="1"/>
</dbReference>
<sequence>MAATADSERAEADESTSRAAELVTEVATGSVAPRRLAAMLSAVGGSVRDDDHLAVLLKRTAEIAHEAVDGASSVGVSILFGGLTYTAVHTDDRTLEVDRHQYEIGEGPCLEAARTGEIVRVDVDAAQQRWPEFVHAAREEGVRSFLAAPLHTADMKLGSFNLYGTARDAFGSIDESILELLTSTVSTAIGDYARVRSAREVASGLQDALEHRAPIEQAKGILMALHGVDSDAAFGMLSAESQRANRKLRDIARDFVESVSRGE</sequence>
<dbReference type="InterPro" id="IPR012074">
    <property type="entry name" value="GAF_ANTAR"/>
</dbReference>
<feature type="domain" description="ANTAR" evidence="3">
    <location>
        <begin position="195"/>
        <end position="256"/>
    </location>
</feature>
<protein>
    <submittedName>
        <fullName evidence="4">GAF domain-containing protein</fullName>
    </submittedName>
</protein>
<evidence type="ECO:0000313" key="5">
    <source>
        <dbReference type="Proteomes" id="UP000703038"/>
    </source>
</evidence>
<dbReference type="Pfam" id="PF03861">
    <property type="entry name" value="ANTAR"/>
    <property type="match status" value="1"/>
</dbReference>
<dbReference type="PIRSF" id="PIRSF036625">
    <property type="entry name" value="GAF_ANTAR"/>
    <property type="match status" value="1"/>
</dbReference>
<dbReference type="Gene3D" id="1.10.10.10">
    <property type="entry name" value="Winged helix-like DNA-binding domain superfamily/Winged helix DNA-binding domain"/>
    <property type="match status" value="1"/>
</dbReference>
<evidence type="ECO:0000259" key="3">
    <source>
        <dbReference type="PROSITE" id="PS50921"/>
    </source>
</evidence>
<gene>
    <name evidence="4" type="ORF">JOE42_003788</name>
</gene>
<organism evidence="4 5">
    <name type="scientific">Rhodococcoides corynebacterioides</name>
    <dbReference type="NCBI Taxonomy" id="53972"/>
    <lineage>
        <taxon>Bacteria</taxon>
        <taxon>Bacillati</taxon>
        <taxon>Actinomycetota</taxon>
        <taxon>Actinomycetes</taxon>
        <taxon>Mycobacteriales</taxon>
        <taxon>Nocardiaceae</taxon>
        <taxon>Rhodococcoides</taxon>
    </lineage>
</organism>
<dbReference type="InterPro" id="IPR036388">
    <property type="entry name" value="WH-like_DNA-bd_sf"/>
</dbReference>
<reference evidence="4 5" key="1">
    <citation type="submission" date="2021-01" db="EMBL/GenBank/DDBJ databases">
        <title>Genomics of switchgrass bacterial isolates.</title>
        <authorList>
            <person name="Shade A."/>
        </authorList>
    </citation>
    <scope>NUCLEOTIDE SEQUENCE [LARGE SCALE GENOMIC DNA]</scope>
    <source>
        <strain evidence="4 5">PvP111</strain>
    </source>
</reference>
<proteinExistence type="predicted"/>
<dbReference type="InterPro" id="IPR029016">
    <property type="entry name" value="GAF-like_dom_sf"/>
</dbReference>
<dbReference type="SUPFAM" id="SSF55781">
    <property type="entry name" value="GAF domain-like"/>
    <property type="match status" value="1"/>
</dbReference>
<dbReference type="SMART" id="SM00065">
    <property type="entry name" value="GAF"/>
    <property type="match status" value="1"/>
</dbReference>
<dbReference type="InterPro" id="IPR005561">
    <property type="entry name" value="ANTAR"/>
</dbReference>
<accession>A0ABS2KYP3</accession>
<comment type="caution">
    <text evidence="4">The sequence shown here is derived from an EMBL/GenBank/DDBJ whole genome shotgun (WGS) entry which is preliminary data.</text>
</comment>
<dbReference type="RefSeq" id="WP_204869722.1">
    <property type="nucleotide sequence ID" value="NZ_JAFBBK010000001.1"/>
</dbReference>
<keyword evidence="5" id="KW-1185">Reference proteome</keyword>
<keyword evidence="1" id="KW-0805">Transcription regulation</keyword>
<name>A0ABS2KYP3_9NOCA</name>
<dbReference type="EMBL" id="JAFBBK010000001">
    <property type="protein sequence ID" value="MBM7417055.1"/>
    <property type="molecule type" value="Genomic_DNA"/>
</dbReference>
<dbReference type="PROSITE" id="PS50921">
    <property type="entry name" value="ANTAR"/>
    <property type="match status" value="1"/>
</dbReference>
<keyword evidence="2" id="KW-0804">Transcription</keyword>
<dbReference type="Proteomes" id="UP000703038">
    <property type="component" value="Unassembled WGS sequence"/>
</dbReference>
<dbReference type="InterPro" id="IPR003018">
    <property type="entry name" value="GAF"/>
</dbReference>
<dbReference type="Gene3D" id="3.30.450.40">
    <property type="match status" value="1"/>
</dbReference>
<dbReference type="Pfam" id="PF13185">
    <property type="entry name" value="GAF_2"/>
    <property type="match status" value="1"/>
</dbReference>
<evidence type="ECO:0000313" key="4">
    <source>
        <dbReference type="EMBL" id="MBM7417055.1"/>
    </source>
</evidence>